<dbReference type="CDD" id="cd03424">
    <property type="entry name" value="NUDIX_ADPRase_Nudt5_UGPPase_Nudt14"/>
    <property type="match status" value="1"/>
</dbReference>
<dbReference type="Proteomes" id="UP000199387">
    <property type="component" value="Unassembled WGS sequence"/>
</dbReference>
<accession>A0A1G6LL15</accession>
<dbReference type="SUPFAM" id="SSF55811">
    <property type="entry name" value="Nudix"/>
    <property type="match status" value="1"/>
</dbReference>
<keyword evidence="2 3" id="KW-0378">Hydrolase</keyword>
<evidence type="ECO:0000313" key="5">
    <source>
        <dbReference type="EMBL" id="SDC43998.1"/>
    </source>
</evidence>
<protein>
    <submittedName>
        <fullName evidence="5">ADP-ribose pyrophosphatase</fullName>
    </submittedName>
</protein>
<dbReference type="OrthoDB" id="9806150at2"/>
<evidence type="ECO:0000313" key="6">
    <source>
        <dbReference type="Proteomes" id="UP000199387"/>
    </source>
</evidence>
<dbReference type="EMBL" id="FMZA01000008">
    <property type="protein sequence ID" value="SDC43998.1"/>
    <property type="molecule type" value="Genomic_DNA"/>
</dbReference>
<dbReference type="PRINTS" id="PR00502">
    <property type="entry name" value="NUDIXFAMILY"/>
</dbReference>
<dbReference type="PROSITE" id="PS00893">
    <property type="entry name" value="NUDIX_BOX"/>
    <property type="match status" value="1"/>
</dbReference>
<dbReference type="Gene3D" id="3.90.79.10">
    <property type="entry name" value="Nucleoside Triphosphate Pyrophosphohydrolase"/>
    <property type="match status" value="1"/>
</dbReference>
<dbReference type="PROSITE" id="PS51462">
    <property type="entry name" value="NUDIX"/>
    <property type="match status" value="1"/>
</dbReference>
<evidence type="ECO:0000256" key="2">
    <source>
        <dbReference type="ARBA" id="ARBA00022801"/>
    </source>
</evidence>
<dbReference type="GO" id="GO:0005829">
    <property type="term" value="C:cytosol"/>
    <property type="evidence" value="ECO:0007669"/>
    <property type="project" value="TreeGrafter"/>
</dbReference>
<evidence type="ECO:0000259" key="4">
    <source>
        <dbReference type="PROSITE" id="PS51462"/>
    </source>
</evidence>
<dbReference type="STRING" id="1236220.SAMN04488112_10818"/>
<dbReference type="InterPro" id="IPR020084">
    <property type="entry name" value="NUDIX_hydrolase_CS"/>
</dbReference>
<dbReference type="Pfam" id="PF00293">
    <property type="entry name" value="NUDIX"/>
    <property type="match status" value="1"/>
</dbReference>
<dbReference type="InterPro" id="IPR015797">
    <property type="entry name" value="NUDIX_hydrolase-like_dom_sf"/>
</dbReference>
<dbReference type="GO" id="GO:0019693">
    <property type="term" value="P:ribose phosphate metabolic process"/>
    <property type="evidence" value="ECO:0007669"/>
    <property type="project" value="TreeGrafter"/>
</dbReference>
<comment type="similarity">
    <text evidence="3">Belongs to the Nudix hydrolase family.</text>
</comment>
<dbReference type="InterPro" id="IPR000086">
    <property type="entry name" value="NUDIX_hydrolase_dom"/>
</dbReference>
<evidence type="ECO:0000256" key="1">
    <source>
        <dbReference type="ARBA" id="ARBA00001946"/>
    </source>
</evidence>
<dbReference type="FunFam" id="3.90.79.10:FF:000024">
    <property type="entry name" value="ADP-ribose pyrophosphatase"/>
    <property type="match status" value="1"/>
</dbReference>
<sequence length="186" mass="21213">MLENQSNRLEEKTLRSHHIFEGRVFRVQLDEVELPNGSTSTRELVKHPGAVSVMALTEEHKMIFVRQYRKPLEQETLELPAGKLEPGEDPAACAIREMEEETGYRVERLFHVVSMYTSPGFADELLHIYKAHGLGKGDLQPDNDEFVEPVELSLEEAFARMEAGEICDAKTITALYIWKNWELGGK</sequence>
<comment type="cofactor">
    <cofactor evidence="1">
        <name>Mg(2+)</name>
        <dbReference type="ChEBI" id="CHEBI:18420"/>
    </cofactor>
</comment>
<evidence type="ECO:0000256" key="3">
    <source>
        <dbReference type="RuleBase" id="RU003476"/>
    </source>
</evidence>
<dbReference type="PANTHER" id="PTHR11839:SF18">
    <property type="entry name" value="NUDIX HYDROLASE DOMAIN-CONTAINING PROTEIN"/>
    <property type="match status" value="1"/>
</dbReference>
<reference evidence="5 6" key="1">
    <citation type="submission" date="2016-10" db="EMBL/GenBank/DDBJ databases">
        <authorList>
            <person name="de Groot N.N."/>
        </authorList>
    </citation>
    <scope>NUCLEOTIDE SEQUENCE [LARGE SCALE GENOMIC DNA]</scope>
    <source>
        <strain evidence="5 6">DSM 45514</strain>
    </source>
</reference>
<dbReference type="InterPro" id="IPR020476">
    <property type="entry name" value="Nudix_hydrolase"/>
</dbReference>
<dbReference type="GO" id="GO:0016462">
    <property type="term" value="F:pyrophosphatase activity"/>
    <property type="evidence" value="ECO:0007669"/>
    <property type="project" value="UniProtKB-ARBA"/>
</dbReference>
<dbReference type="GO" id="GO:0006753">
    <property type="term" value="P:nucleoside phosphate metabolic process"/>
    <property type="evidence" value="ECO:0007669"/>
    <property type="project" value="TreeGrafter"/>
</dbReference>
<organism evidence="5 6">
    <name type="scientific">Melghirimyces thermohalophilus</name>
    <dbReference type="NCBI Taxonomy" id="1236220"/>
    <lineage>
        <taxon>Bacteria</taxon>
        <taxon>Bacillati</taxon>
        <taxon>Bacillota</taxon>
        <taxon>Bacilli</taxon>
        <taxon>Bacillales</taxon>
        <taxon>Thermoactinomycetaceae</taxon>
        <taxon>Melghirimyces</taxon>
    </lineage>
</organism>
<dbReference type="AlphaFoldDB" id="A0A1G6LL15"/>
<gene>
    <name evidence="5" type="ORF">SAMN04488112_10818</name>
</gene>
<dbReference type="PANTHER" id="PTHR11839">
    <property type="entry name" value="UDP/ADP-SUGAR PYROPHOSPHATASE"/>
    <property type="match status" value="1"/>
</dbReference>
<name>A0A1G6LL15_9BACL</name>
<dbReference type="RefSeq" id="WP_091568333.1">
    <property type="nucleotide sequence ID" value="NZ_FMZA01000008.1"/>
</dbReference>
<keyword evidence="6" id="KW-1185">Reference proteome</keyword>
<feature type="domain" description="Nudix hydrolase" evidence="4">
    <location>
        <begin position="46"/>
        <end position="174"/>
    </location>
</feature>
<proteinExistence type="inferred from homology"/>